<name>A0ABD5WMU2_9EURY</name>
<keyword evidence="2" id="KW-1185">Reference proteome</keyword>
<dbReference type="Pfam" id="PF12686">
    <property type="entry name" value="DUF3800"/>
    <property type="match status" value="1"/>
</dbReference>
<reference evidence="1 2" key="1">
    <citation type="journal article" date="2019" name="Int. J. Syst. Evol. Microbiol.">
        <title>The Global Catalogue of Microorganisms (GCM) 10K type strain sequencing project: providing services to taxonomists for standard genome sequencing and annotation.</title>
        <authorList>
            <consortium name="The Broad Institute Genomics Platform"/>
            <consortium name="The Broad Institute Genome Sequencing Center for Infectious Disease"/>
            <person name="Wu L."/>
            <person name="Ma J."/>
        </authorList>
    </citation>
    <scope>NUCLEOTIDE SEQUENCE [LARGE SCALE GENOMIC DNA]</scope>
    <source>
        <strain evidence="1 2">DT72</strain>
    </source>
</reference>
<dbReference type="Proteomes" id="UP001596407">
    <property type="component" value="Unassembled WGS sequence"/>
</dbReference>
<gene>
    <name evidence="1" type="ORF">ACFQJ6_18805</name>
</gene>
<organism evidence="1 2">
    <name type="scientific">Halorussus caseinilyticus</name>
    <dbReference type="NCBI Taxonomy" id="3034025"/>
    <lineage>
        <taxon>Archaea</taxon>
        <taxon>Methanobacteriati</taxon>
        <taxon>Methanobacteriota</taxon>
        <taxon>Stenosarchaea group</taxon>
        <taxon>Halobacteria</taxon>
        <taxon>Halobacteriales</taxon>
        <taxon>Haladaptataceae</taxon>
        <taxon>Halorussus</taxon>
    </lineage>
</organism>
<dbReference type="AlphaFoldDB" id="A0ABD5WMU2"/>
<evidence type="ECO:0000313" key="2">
    <source>
        <dbReference type="Proteomes" id="UP001596407"/>
    </source>
</evidence>
<dbReference type="RefSeq" id="WP_382210175.1">
    <property type="nucleotide sequence ID" value="NZ_JBHSZH010000005.1"/>
</dbReference>
<evidence type="ECO:0000313" key="1">
    <source>
        <dbReference type="EMBL" id="MFC7081837.1"/>
    </source>
</evidence>
<proteinExistence type="predicted"/>
<accession>A0ABD5WMU2</accession>
<dbReference type="InterPro" id="IPR024524">
    <property type="entry name" value="DUF3800"/>
</dbReference>
<comment type="caution">
    <text evidence="1">The sequence shown here is derived from an EMBL/GenBank/DDBJ whole genome shotgun (WGS) entry which is preliminary data.</text>
</comment>
<sequence length="144" mass="16139">MCIVLESSNLRALSNLYLLYQDRTFEISWDLAVIALGYSLVLSPIVESANTNLSFTFDRLFGTKQSNQIVQRLGDEHPEIEVQHATSHGTTGIQAADCIAGAVADSYRNGRNWFEGTNVDVNFQTRELLTRMDQLLRDENKTGP</sequence>
<protein>
    <submittedName>
        <fullName evidence="1">DUF3800 domain-containing protein</fullName>
    </submittedName>
</protein>
<dbReference type="EMBL" id="JBHSZH010000005">
    <property type="protein sequence ID" value="MFC7081837.1"/>
    <property type="molecule type" value="Genomic_DNA"/>
</dbReference>